<dbReference type="Pfam" id="PF17906">
    <property type="entry name" value="HTH_48"/>
    <property type="match status" value="1"/>
</dbReference>
<evidence type="ECO:0000259" key="2">
    <source>
        <dbReference type="Pfam" id="PF17906"/>
    </source>
</evidence>
<dbReference type="InterPro" id="IPR052709">
    <property type="entry name" value="Transposase-MT_Hybrid"/>
</dbReference>
<feature type="domain" description="Tc1-like transposase DDE" evidence="1">
    <location>
        <begin position="431"/>
        <end position="557"/>
    </location>
</feature>
<proteinExistence type="predicted"/>
<dbReference type="OrthoDB" id="10048767at2759"/>
<accession>A0A9P0L9N6</accession>
<dbReference type="Pfam" id="PF13358">
    <property type="entry name" value="DDE_3"/>
    <property type="match status" value="2"/>
</dbReference>
<dbReference type="Gene3D" id="1.10.10.1450">
    <property type="match status" value="1"/>
</dbReference>
<evidence type="ECO:0000313" key="3">
    <source>
        <dbReference type="EMBL" id="CAH1993769.1"/>
    </source>
</evidence>
<dbReference type="AlphaFoldDB" id="A0A9P0L9N6"/>
<dbReference type="Gene3D" id="3.30.420.10">
    <property type="entry name" value="Ribonuclease H-like superfamily/Ribonuclease H"/>
    <property type="match status" value="2"/>
</dbReference>
<comment type="caution">
    <text evidence="3">The sequence shown here is derived from an EMBL/GenBank/DDBJ whole genome shotgun (WGS) entry which is preliminary data.</text>
</comment>
<dbReference type="EMBL" id="CAKOFQ010007183">
    <property type="protein sequence ID" value="CAH1993769.1"/>
    <property type="molecule type" value="Genomic_DNA"/>
</dbReference>
<dbReference type="GO" id="GO:0003676">
    <property type="term" value="F:nucleic acid binding"/>
    <property type="evidence" value="ECO:0007669"/>
    <property type="project" value="InterPro"/>
</dbReference>
<evidence type="ECO:0000313" key="4">
    <source>
        <dbReference type="Proteomes" id="UP001152888"/>
    </source>
</evidence>
<sequence length="631" mass="73489">MELNREHFRAIMYYNFQRQLSQQECPAELLSVFGNEAPHQSTISRWYAEFKRGRVSLSDDPRKNVDAVRKLIIEDRHVTYREIEASLKISKTSIQKILDEELGVSKLVSSWIPHLLTEEQKAARVNCIVSDDKSWIYCYEPENKRQTAVWVFQREEKPTKVIRSRSLSKNMVATFMSKVDHIATIPLDEQRTVAADWYTTICLPKVITELRKIKPERKIILHQDNASSHTAQKTRQYLTEENVELLNHPPYSPDISPTDFFTFQKIKNRLRGQRFQSPEEAVDAFKNAVLDLPANEWNKCFENCPTFFPRVSSHASSLLDLFLTTHPVRFRPEPAVAAETRTGRKTWHYGDADWDGLRDMSARQTRLTLPSHPNRVELRTFRTCRYDRSFVQREAFPSSTNLRLIICHIGSEDGFVVDGLWCFESKKTGDYHEEMNGESFEQWFSKILPNLEENAVIVLDNAPYHSRRMEKVPTTASRKVDVQNWLRSKNINFEEAMLKVQLLRIVKDHKAEYQKYAIDEMAASQNKTGLRLPPYHCELNPIELIWAEVKNYIAKHNTTFKFCDLKGLFKEALELITAQKWENCIKHVKDKVEKRMWELDNILEEQVEPFIIDVGASGSSDDESSSSSSFQ</sequence>
<keyword evidence="4" id="KW-1185">Reference proteome</keyword>
<organism evidence="3 4">
    <name type="scientific">Acanthoscelides obtectus</name>
    <name type="common">Bean weevil</name>
    <name type="synonym">Bruchus obtectus</name>
    <dbReference type="NCBI Taxonomy" id="200917"/>
    <lineage>
        <taxon>Eukaryota</taxon>
        <taxon>Metazoa</taxon>
        <taxon>Ecdysozoa</taxon>
        <taxon>Arthropoda</taxon>
        <taxon>Hexapoda</taxon>
        <taxon>Insecta</taxon>
        <taxon>Pterygota</taxon>
        <taxon>Neoptera</taxon>
        <taxon>Endopterygota</taxon>
        <taxon>Coleoptera</taxon>
        <taxon>Polyphaga</taxon>
        <taxon>Cucujiformia</taxon>
        <taxon>Chrysomeloidea</taxon>
        <taxon>Chrysomelidae</taxon>
        <taxon>Bruchinae</taxon>
        <taxon>Bruchini</taxon>
        <taxon>Acanthoscelides</taxon>
    </lineage>
</organism>
<dbReference type="InterPro" id="IPR038717">
    <property type="entry name" value="Tc1-like_DDE_dom"/>
</dbReference>
<feature type="domain" description="Tc1-like transposase DDE" evidence="1">
    <location>
        <begin position="162"/>
        <end position="278"/>
    </location>
</feature>
<dbReference type="PANTHER" id="PTHR46060">
    <property type="entry name" value="MARINER MOS1 TRANSPOSASE-LIKE PROTEIN"/>
    <property type="match status" value="1"/>
</dbReference>
<name>A0A9P0L9N6_ACAOB</name>
<dbReference type="InterPro" id="IPR036397">
    <property type="entry name" value="RNaseH_sf"/>
</dbReference>
<dbReference type="PANTHER" id="PTHR46060:SF1">
    <property type="entry name" value="MARINER MOS1 TRANSPOSASE-LIKE PROTEIN"/>
    <property type="match status" value="1"/>
</dbReference>
<protein>
    <recommendedName>
        <fullName evidence="5">Transposase</fullName>
    </recommendedName>
</protein>
<gene>
    <name evidence="3" type="ORF">ACAOBT_LOCUS21720</name>
</gene>
<dbReference type="InterPro" id="IPR041426">
    <property type="entry name" value="Mos1_HTH"/>
</dbReference>
<dbReference type="Proteomes" id="UP001152888">
    <property type="component" value="Unassembled WGS sequence"/>
</dbReference>
<reference evidence="3" key="1">
    <citation type="submission" date="2022-03" db="EMBL/GenBank/DDBJ databases">
        <authorList>
            <person name="Sayadi A."/>
        </authorList>
    </citation>
    <scope>NUCLEOTIDE SEQUENCE</scope>
</reference>
<feature type="domain" description="Mos1 transposase HTH" evidence="2">
    <location>
        <begin position="5"/>
        <end position="53"/>
    </location>
</feature>
<evidence type="ECO:0000259" key="1">
    <source>
        <dbReference type="Pfam" id="PF13358"/>
    </source>
</evidence>
<evidence type="ECO:0008006" key="5">
    <source>
        <dbReference type="Google" id="ProtNLM"/>
    </source>
</evidence>